<evidence type="ECO:0000259" key="5">
    <source>
        <dbReference type="PROSITE" id="PS51460"/>
    </source>
</evidence>
<dbReference type="PROSITE" id="PS51460">
    <property type="entry name" value="GAR"/>
    <property type="match status" value="1"/>
</dbReference>
<proteinExistence type="predicted"/>
<name>A0A2C5YQP2_9HYPO</name>
<comment type="subcellular location">
    <subcellularLocation>
        <location evidence="1">Cytoplasm</location>
        <location evidence="1">Cytoskeleton</location>
    </subcellularLocation>
</comment>
<reference evidence="6 7" key="1">
    <citation type="submission" date="2017-06" db="EMBL/GenBank/DDBJ databases">
        <title>Ant-infecting Ophiocordyceps genomes reveal a high diversity of potential behavioral manipulation genes and a possible major role for enterotoxins.</title>
        <authorList>
            <person name="De Bekker C."/>
            <person name="Evans H.C."/>
            <person name="Brachmann A."/>
            <person name="Hughes D.P."/>
        </authorList>
    </citation>
    <scope>NUCLEOTIDE SEQUENCE [LARGE SCALE GENOMIC DNA]</scope>
    <source>
        <strain evidence="6 7">Map16</strain>
    </source>
</reference>
<dbReference type="STRING" id="2004952.A0A2C5YQP2"/>
<keyword evidence="3" id="KW-0206">Cytoskeleton</keyword>
<protein>
    <recommendedName>
        <fullName evidence="5">GAR domain-containing protein</fullName>
    </recommendedName>
</protein>
<accession>A0A2C5YQP2</accession>
<comment type="caution">
    <text evidence="6">The sequence shown here is derived from an EMBL/GenBank/DDBJ whole genome shotgun (WGS) entry which is preliminary data.</text>
</comment>
<dbReference type="Pfam" id="PF02187">
    <property type="entry name" value="GAS2"/>
    <property type="match status" value="1"/>
</dbReference>
<feature type="compositionally biased region" description="Polar residues" evidence="4">
    <location>
        <begin position="433"/>
        <end position="448"/>
    </location>
</feature>
<evidence type="ECO:0000313" key="7">
    <source>
        <dbReference type="Proteomes" id="UP000226431"/>
    </source>
</evidence>
<feature type="region of interest" description="Disordered" evidence="4">
    <location>
        <begin position="539"/>
        <end position="590"/>
    </location>
</feature>
<dbReference type="InterPro" id="IPR003108">
    <property type="entry name" value="GAR_dom"/>
</dbReference>
<feature type="compositionally biased region" description="Polar residues" evidence="4">
    <location>
        <begin position="364"/>
        <end position="381"/>
    </location>
</feature>
<dbReference type="AlphaFoldDB" id="A0A2C5YQP2"/>
<feature type="region of interest" description="Disordered" evidence="4">
    <location>
        <begin position="433"/>
        <end position="488"/>
    </location>
</feature>
<gene>
    <name evidence="6" type="ORF">CDD80_6601</name>
</gene>
<feature type="compositionally biased region" description="Acidic residues" evidence="4">
    <location>
        <begin position="347"/>
        <end position="357"/>
    </location>
</feature>
<dbReference type="EMBL" id="NJES01000732">
    <property type="protein sequence ID" value="PHH69642.1"/>
    <property type="molecule type" value="Genomic_DNA"/>
</dbReference>
<feature type="compositionally biased region" description="Low complexity" evidence="4">
    <location>
        <begin position="557"/>
        <end position="574"/>
    </location>
</feature>
<evidence type="ECO:0000313" key="6">
    <source>
        <dbReference type="EMBL" id="PHH69642.1"/>
    </source>
</evidence>
<sequence length="824" mass="88450">MAEHARLRHLHPRRLSSFLPVIRDDLLARLGPATVLEALAAPAGALSACLDTAPPSDRDLAVRAAVISRRVWEWLTELDGWTWSGFAAGPSDVDDACYAARIDEVGREMGRLDVEDIKKNVLQNHLRPLSRPTTPATDSDGLSLLSLSSAASSYYRMDDLTAVITTIVMQALPNLARLSALLRLWTLRLRVLQNVPLFLSALDDAETGLASAWAQSDGRGLQATARALAADVAEPARLLDYMLDCLEGLPDTLPDVWIDRVEALERDHAEWLGVCERTLQDERLSTASAVKAEQYSAADDSAIVASPGALDGTMAVNWPDEVWRGKAEDDSPPSTPPHDEVPRCYDGGDDDDVDDDVCTPPSPQSRLPTATGRGNTTSGDALSTCDDSLLSGQVMSPIKEDGDDDDDVSGLPRLRTAISRQSLNSQASTLIFSGLGHSSSPPDMSTSPAARLRHTAAESPLQSPLRRSKTASATMGQTEDALFLKSPADESFAQDFDDTMSMMDGPSYTLRGEGGAGDDQLQQQISDIIDSIPARIKLASSPTLNPPDVRLRKPGSRDSGLLRRSASSLSSRAGTPSFTLSPAKHCRPRHRRAHQEIQVYHLSRSTGEAPIKLFIRCVGEHGERVMVRVGGGWADLGEYLKAYASHHGRRSHGVEIRSGRLTPVAPVSDSSPTTRPGSAADIHDMVSPATPIQMRKLRASELPSSSNSRPLPRTPSSLPSIITTITTKSTEPPSSDSAQSRSSSRISWVDDDGDGASYLGLAGPSGRRVKMTDENRAWVESVKEKVRIASGSAGGLPSSSSRFGDLGAVGGTRRLFPAGTGRRR</sequence>
<feature type="domain" description="GAR" evidence="5">
    <location>
        <begin position="569"/>
        <end position="647"/>
    </location>
</feature>
<dbReference type="SUPFAM" id="SSF143575">
    <property type="entry name" value="GAS2 domain-like"/>
    <property type="match status" value="1"/>
</dbReference>
<evidence type="ECO:0000256" key="2">
    <source>
        <dbReference type="ARBA" id="ARBA00022490"/>
    </source>
</evidence>
<evidence type="ECO:0000256" key="1">
    <source>
        <dbReference type="ARBA" id="ARBA00004245"/>
    </source>
</evidence>
<feature type="region of interest" description="Disordered" evidence="4">
    <location>
        <begin position="698"/>
        <end position="754"/>
    </location>
</feature>
<keyword evidence="7" id="KW-1185">Reference proteome</keyword>
<keyword evidence="2" id="KW-0963">Cytoplasm</keyword>
<dbReference type="InterPro" id="IPR036534">
    <property type="entry name" value="GAR_dom_sf"/>
</dbReference>
<dbReference type="GO" id="GO:0008017">
    <property type="term" value="F:microtubule binding"/>
    <property type="evidence" value="ECO:0007669"/>
    <property type="project" value="InterPro"/>
</dbReference>
<evidence type="ECO:0000256" key="4">
    <source>
        <dbReference type="SAM" id="MobiDB-lite"/>
    </source>
</evidence>
<feature type="region of interest" description="Disordered" evidence="4">
    <location>
        <begin position="790"/>
        <end position="824"/>
    </location>
</feature>
<dbReference type="OrthoDB" id="5409589at2759"/>
<feature type="compositionally biased region" description="Low complexity" evidence="4">
    <location>
        <begin position="700"/>
        <end position="747"/>
    </location>
</feature>
<feature type="region of interest" description="Disordered" evidence="4">
    <location>
        <begin position="657"/>
        <end position="683"/>
    </location>
</feature>
<evidence type="ECO:0000256" key="3">
    <source>
        <dbReference type="ARBA" id="ARBA00023212"/>
    </source>
</evidence>
<dbReference type="Proteomes" id="UP000226431">
    <property type="component" value="Unassembled WGS sequence"/>
</dbReference>
<dbReference type="GO" id="GO:0005856">
    <property type="term" value="C:cytoskeleton"/>
    <property type="evidence" value="ECO:0007669"/>
    <property type="project" value="UniProtKB-SubCell"/>
</dbReference>
<feature type="region of interest" description="Disordered" evidence="4">
    <location>
        <begin position="324"/>
        <end position="387"/>
    </location>
</feature>
<feature type="compositionally biased region" description="Low complexity" evidence="4">
    <location>
        <begin position="790"/>
        <end position="801"/>
    </location>
</feature>
<organism evidence="6 7">
    <name type="scientific">Ophiocordyceps camponoti-rufipedis</name>
    <dbReference type="NCBI Taxonomy" id="2004952"/>
    <lineage>
        <taxon>Eukaryota</taxon>
        <taxon>Fungi</taxon>
        <taxon>Dikarya</taxon>
        <taxon>Ascomycota</taxon>
        <taxon>Pezizomycotina</taxon>
        <taxon>Sordariomycetes</taxon>
        <taxon>Hypocreomycetidae</taxon>
        <taxon>Hypocreales</taxon>
        <taxon>Ophiocordycipitaceae</taxon>
        <taxon>Ophiocordyceps</taxon>
    </lineage>
</organism>
<dbReference type="Gene3D" id="3.30.920.20">
    <property type="entry name" value="Gas2-like domain"/>
    <property type="match status" value="1"/>
</dbReference>